<evidence type="ECO:0000313" key="1">
    <source>
        <dbReference type="EMBL" id="CCX05380.1"/>
    </source>
</evidence>
<reference evidence="1 2" key="1">
    <citation type="journal article" date="2013" name="PLoS Genet.">
        <title>The genome and development-dependent transcriptomes of Pyronema confluens: a window into fungal evolution.</title>
        <authorList>
            <person name="Traeger S."/>
            <person name="Altegoer F."/>
            <person name="Freitag M."/>
            <person name="Gabaldon T."/>
            <person name="Kempken F."/>
            <person name="Kumar A."/>
            <person name="Marcet-Houben M."/>
            <person name="Poggeler S."/>
            <person name="Stajich J.E."/>
            <person name="Nowrousian M."/>
        </authorList>
    </citation>
    <scope>NUCLEOTIDE SEQUENCE [LARGE SCALE GENOMIC DNA]</scope>
    <source>
        <strain evidence="2">CBS 100304</strain>
        <tissue evidence="1">Vegetative mycelium</tissue>
    </source>
</reference>
<dbReference type="Proteomes" id="UP000018144">
    <property type="component" value="Unassembled WGS sequence"/>
</dbReference>
<name>U4L5Q9_PYROM</name>
<accession>U4L5Q9</accession>
<gene>
    <name evidence="1" type="ORF">PCON_04967</name>
</gene>
<keyword evidence="2" id="KW-1185">Reference proteome</keyword>
<dbReference type="AlphaFoldDB" id="U4L5Q9"/>
<protein>
    <submittedName>
        <fullName evidence="1">Uncharacterized protein</fullName>
    </submittedName>
</protein>
<dbReference type="EMBL" id="HF935252">
    <property type="protein sequence ID" value="CCX05380.1"/>
    <property type="molecule type" value="Genomic_DNA"/>
</dbReference>
<evidence type="ECO:0000313" key="2">
    <source>
        <dbReference type="Proteomes" id="UP000018144"/>
    </source>
</evidence>
<proteinExistence type="predicted"/>
<sequence>MRYAQIADNISRLQELLKPATEALTANNIPKLLELLKSPIEAIGAHIRLLRNAISDNASRLLALVRSSIQAIDPEVVAVLRMIGALNKEATKLDQEAERLKQLYDTRRDADTSHLSDDGKAAHSLREIYSKRAEYLRKKSSELLGNLPEAKAQSQNEVNKELPRLRKNVVSALRRCRQTLGWSV</sequence>
<organism evidence="1 2">
    <name type="scientific">Pyronema omphalodes (strain CBS 100304)</name>
    <name type="common">Pyronema confluens</name>
    <dbReference type="NCBI Taxonomy" id="1076935"/>
    <lineage>
        <taxon>Eukaryota</taxon>
        <taxon>Fungi</taxon>
        <taxon>Dikarya</taxon>
        <taxon>Ascomycota</taxon>
        <taxon>Pezizomycotina</taxon>
        <taxon>Pezizomycetes</taxon>
        <taxon>Pezizales</taxon>
        <taxon>Pyronemataceae</taxon>
        <taxon>Pyronema</taxon>
    </lineage>
</organism>